<gene>
    <name evidence="1" type="ORF">MTR67_026171</name>
</gene>
<protein>
    <submittedName>
        <fullName evidence="1">Uncharacterized protein</fullName>
    </submittedName>
</protein>
<proteinExistence type="predicted"/>
<dbReference type="EMBL" id="CP133617">
    <property type="protein sequence ID" value="WMV32786.1"/>
    <property type="molecule type" value="Genomic_DNA"/>
</dbReference>
<sequence length="43" mass="5057">ILETVTGRLETPDKQEPQIVHLYHQDQKLQIQHVLLSSLEQYS</sequence>
<evidence type="ECO:0000313" key="2">
    <source>
        <dbReference type="Proteomes" id="UP001234989"/>
    </source>
</evidence>
<organism evidence="1 2">
    <name type="scientific">Solanum verrucosum</name>
    <dbReference type="NCBI Taxonomy" id="315347"/>
    <lineage>
        <taxon>Eukaryota</taxon>
        <taxon>Viridiplantae</taxon>
        <taxon>Streptophyta</taxon>
        <taxon>Embryophyta</taxon>
        <taxon>Tracheophyta</taxon>
        <taxon>Spermatophyta</taxon>
        <taxon>Magnoliopsida</taxon>
        <taxon>eudicotyledons</taxon>
        <taxon>Gunneridae</taxon>
        <taxon>Pentapetalae</taxon>
        <taxon>asterids</taxon>
        <taxon>lamiids</taxon>
        <taxon>Solanales</taxon>
        <taxon>Solanaceae</taxon>
        <taxon>Solanoideae</taxon>
        <taxon>Solaneae</taxon>
        <taxon>Solanum</taxon>
    </lineage>
</organism>
<feature type="non-terminal residue" evidence="1">
    <location>
        <position position="1"/>
    </location>
</feature>
<accession>A0AAF0R6K4</accession>
<dbReference type="AlphaFoldDB" id="A0AAF0R6K4"/>
<evidence type="ECO:0000313" key="1">
    <source>
        <dbReference type="EMBL" id="WMV32786.1"/>
    </source>
</evidence>
<reference evidence="1" key="1">
    <citation type="submission" date="2023-08" db="EMBL/GenBank/DDBJ databases">
        <title>A de novo genome assembly of Solanum verrucosum Schlechtendal, a Mexican diploid species geographically isolated from the other diploid A-genome species in potato relatives.</title>
        <authorList>
            <person name="Hosaka K."/>
        </authorList>
    </citation>
    <scope>NUCLEOTIDE SEQUENCE</scope>
    <source>
        <tissue evidence="1">Young leaves</tissue>
    </source>
</reference>
<keyword evidence="2" id="KW-1185">Reference proteome</keyword>
<name>A0AAF0R6K4_SOLVR</name>
<dbReference type="Proteomes" id="UP001234989">
    <property type="component" value="Chromosome 6"/>
</dbReference>